<dbReference type="EMBL" id="AMZY02000006">
    <property type="protein sequence ID" value="EMS34479.1"/>
    <property type="molecule type" value="Genomic_DNA"/>
</dbReference>
<dbReference type="STRING" id="1239962.C943_03698"/>
<proteinExistence type="predicted"/>
<evidence type="ECO:0000313" key="2">
    <source>
        <dbReference type="Proteomes" id="UP000010953"/>
    </source>
</evidence>
<protein>
    <submittedName>
        <fullName evidence="1">Uncharacterized protein</fullName>
    </submittedName>
</protein>
<name>M7XI27_9BACT</name>
<gene>
    <name evidence="1" type="ORF">C943_03698</name>
</gene>
<dbReference type="AlphaFoldDB" id="M7XI27"/>
<comment type="caution">
    <text evidence="1">The sequence shown here is derived from an EMBL/GenBank/DDBJ whole genome shotgun (WGS) entry which is preliminary data.</text>
</comment>
<keyword evidence="2" id="KW-1185">Reference proteome</keyword>
<reference evidence="1" key="1">
    <citation type="submission" date="2013-01" db="EMBL/GenBank/DDBJ databases">
        <title>Genome assembly of Mariniradius saccharolyticus AK6.</title>
        <authorList>
            <person name="Vaidya B."/>
            <person name="Khatri I."/>
            <person name="Tanuku N.R.S."/>
            <person name="Subramanian S."/>
            <person name="Pinnaka A."/>
        </authorList>
    </citation>
    <scope>NUCLEOTIDE SEQUENCE [LARGE SCALE GENOMIC DNA]</scope>
    <source>
        <strain evidence="1">AK6</strain>
    </source>
</reference>
<dbReference type="InParanoid" id="M7XI27"/>
<accession>M7XI27</accession>
<dbReference type="Proteomes" id="UP000010953">
    <property type="component" value="Unassembled WGS sequence"/>
</dbReference>
<evidence type="ECO:0000313" key="1">
    <source>
        <dbReference type="EMBL" id="EMS34479.1"/>
    </source>
</evidence>
<sequence length="37" mass="4455">MDRIVPQLFLGDNQRLRVIKEYLQQLKKEKLSKIKKG</sequence>
<organism evidence="1 2">
    <name type="scientific">Mariniradius saccharolyticus AK6</name>
    <dbReference type="NCBI Taxonomy" id="1239962"/>
    <lineage>
        <taxon>Bacteria</taxon>
        <taxon>Pseudomonadati</taxon>
        <taxon>Bacteroidota</taxon>
        <taxon>Cytophagia</taxon>
        <taxon>Cytophagales</taxon>
        <taxon>Cyclobacteriaceae</taxon>
        <taxon>Mariniradius</taxon>
    </lineage>
</organism>